<sequence>MHTAPSPQASAPRESDLHILKVLTESKNIALGNAVHARLIKTSQFDVVQSNHLVGLYCKCDRLSAARQLFDEMPERNDVSCNLLMAGYLHGGFPTQALSVFKLMSFGELLIHPNEYVFTTALASCADISALNEGRQCHAHVLKSGLVSHSYVRNALLHMYTKCLDMEYALGVFEGGSDFDLFAFNSMINGFLDSGQQSEAKNILSRMVKEIAQWDHVSYVSVLGLCADSKDPKFGGQIHGQILRRGMEYDDFICSAIVDMYGKCSDVQNAVLAFHELPSKNVVSWTAVMASCTQNGHFEESLKLFIQMADDGVRANGLTYAVALNSCAGLSALRSGDALNGHAEKTGCKFYLNVGNALINMYSKSGSVDDATKAFTSMLNRDIISWNSIINAYSHFGFAKEALETFHNMLAEEETPTYVTFIGVLSACAHLGLVDEGFYYLNRFMRELGIEPGKEHYTCMVGLLCRSGQLDEADRFMRDTRTEWDIVAWRTLLSACQVHGNHGLGYKVAEHILQLDPDDVGTYISLSNMYSKARRWDGVVKVRKLMRQREIKKEPGVSWIQIGNETHVFVSEDKKHPWMDQITEKIAELIAEIKLIGYVPSIACASHDVEDEQKEEYLRYHSEKLAIAFGVIRMPPGAAIYIMKNLRIATITGGDLEGEVLAIEVGVALPVLAPVPGHRLPPSAGPFDGHGMHISCSPHIGDEHQVEVGVAIDGEPDSPSSSAWHSAVQDEVNVLSEQRQGEGRDDAATEEERSRTNELITIDTSGQNSLQKHQPSVSNRHDSSPVLSNVQEDRLGEVKVLERRVAPPPGIVGEGVVGWAVVGGGHNDGSWKAPLWIVHASELVAGAAAEAIAEEGGAQSRGVRPVALAVEVAVATSPTCTPKELSSSVSTLLSHDKSIAGSSSTPERTHRAGGITSSIEGSMSARPPTSITIPKRNREQRGQGDQNKTKKSHSPAKRKDVCNLQD</sequence>
<evidence type="ECO:0000256" key="2">
    <source>
        <dbReference type="PROSITE-ProRule" id="PRU00708"/>
    </source>
</evidence>
<dbReference type="PROSITE" id="PS51375">
    <property type="entry name" value="PPR"/>
    <property type="match status" value="5"/>
</dbReference>
<dbReference type="GO" id="GO:0009451">
    <property type="term" value="P:RNA modification"/>
    <property type="evidence" value="ECO:0007669"/>
    <property type="project" value="InterPro"/>
</dbReference>
<organism evidence="5 6">
    <name type="scientific">Ensete ventricosum</name>
    <name type="common">Abyssinian banana</name>
    <name type="synonym">Musa ensete</name>
    <dbReference type="NCBI Taxonomy" id="4639"/>
    <lineage>
        <taxon>Eukaryota</taxon>
        <taxon>Viridiplantae</taxon>
        <taxon>Streptophyta</taxon>
        <taxon>Embryophyta</taxon>
        <taxon>Tracheophyta</taxon>
        <taxon>Spermatophyta</taxon>
        <taxon>Magnoliopsida</taxon>
        <taxon>Liliopsida</taxon>
        <taxon>Zingiberales</taxon>
        <taxon>Musaceae</taxon>
        <taxon>Ensete</taxon>
    </lineage>
</organism>
<dbReference type="InterPro" id="IPR002885">
    <property type="entry name" value="PPR_rpt"/>
</dbReference>
<dbReference type="Pfam" id="PF14432">
    <property type="entry name" value="DYW_deaminase"/>
    <property type="match status" value="1"/>
</dbReference>
<feature type="repeat" description="PPR" evidence="2">
    <location>
        <begin position="180"/>
        <end position="210"/>
    </location>
</feature>
<dbReference type="EMBL" id="AMZH03012387">
    <property type="protein sequence ID" value="RRT51117.1"/>
    <property type="molecule type" value="Genomic_DNA"/>
</dbReference>
<feature type="repeat" description="PPR" evidence="2">
    <location>
        <begin position="519"/>
        <end position="553"/>
    </location>
</feature>
<evidence type="ECO:0000313" key="5">
    <source>
        <dbReference type="EMBL" id="RRT51117.1"/>
    </source>
</evidence>
<dbReference type="SUPFAM" id="SSF48452">
    <property type="entry name" value="TPR-like"/>
    <property type="match status" value="1"/>
</dbReference>
<dbReference type="GO" id="GO:0008270">
    <property type="term" value="F:zinc ion binding"/>
    <property type="evidence" value="ECO:0007669"/>
    <property type="project" value="InterPro"/>
</dbReference>
<dbReference type="AlphaFoldDB" id="A0A426YHF8"/>
<dbReference type="Proteomes" id="UP000287651">
    <property type="component" value="Unassembled WGS sequence"/>
</dbReference>
<dbReference type="FunFam" id="1.25.40.10:FF:000031">
    <property type="entry name" value="Pentatricopeptide repeat-containing protein mitochondrial"/>
    <property type="match status" value="1"/>
</dbReference>
<keyword evidence="1" id="KW-0677">Repeat</keyword>
<evidence type="ECO:0000313" key="6">
    <source>
        <dbReference type="Proteomes" id="UP000287651"/>
    </source>
</evidence>
<dbReference type="NCBIfam" id="TIGR00756">
    <property type="entry name" value="PPR"/>
    <property type="match status" value="3"/>
</dbReference>
<feature type="compositionally biased region" description="Basic and acidic residues" evidence="3">
    <location>
        <begin position="739"/>
        <end position="756"/>
    </location>
</feature>
<feature type="repeat" description="PPR" evidence="2">
    <location>
        <begin position="382"/>
        <end position="416"/>
    </location>
</feature>
<dbReference type="Gene3D" id="1.25.40.10">
    <property type="entry name" value="Tetratricopeptide repeat domain"/>
    <property type="match status" value="5"/>
</dbReference>
<name>A0A426YHF8_ENSVE</name>
<feature type="compositionally biased region" description="Basic and acidic residues" evidence="3">
    <location>
        <begin position="957"/>
        <end position="966"/>
    </location>
</feature>
<evidence type="ECO:0000256" key="3">
    <source>
        <dbReference type="SAM" id="MobiDB-lite"/>
    </source>
</evidence>
<dbReference type="Pfam" id="PF01535">
    <property type="entry name" value="PPR"/>
    <property type="match status" value="6"/>
</dbReference>
<dbReference type="FunFam" id="1.25.40.10:FF:001060">
    <property type="entry name" value="Os05g0572900 protein"/>
    <property type="match status" value="1"/>
</dbReference>
<gene>
    <name evidence="5" type="ORF">B296_00025597</name>
</gene>
<accession>A0A426YHF8</accession>
<dbReference type="InterPro" id="IPR011990">
    <property type="entry name" value="TPR-like_helical_dom_sf"/>
</dbReference>
<dbReference type="PANTHER" id="PTHR47926">
    <property type="entry name" value="PENTATRICOPEPTIDE REPEAT-CONTAINING PROTEIN"/>
    <property type="match status" value="1"/>
</dbReference>
<feature type="region of interest" description="Disordered" evidence="3">
    <location>
        <begin position="735"/>
        <end position="786"/>
    </location>
</feature>
<comment type="caution">
    <text evidence="5">The sequence shown here is derived from an EMBL/GenBank/DDBJ whole genome shotgun (WGS) entry which is preliminary data.</text>
</comment>
<feature type="domain" description="DYW" evidence="4">
    <location>
        <begin position="597"/>
        <end position="649"/>
    </location>
</feature>
<feature type="compositionally biased region" description="Polar residues" evidence="3">
    <location>
        <begin position="915"/>
        <end position="932"/>
    </location>
</feature>
<feature type="region of interest" description="Disordered" evidence="3">
    <location>
        <begin position="896"/>
        <end position="966"/>
    </location>
</feature>
<evidence type="ECO:0000256" key="1">
    <source>
        <dbReference type="ARBA" id="ARBA00022737"/>
    </source>
</evidence>
<feature type="repeat" description="PPR" evidence="2">
    <location>
        <begin position="281"/>
        <end position="315"/>
    </location>
</feature>
<dbReference type="Pfam" id="PF13041">
    <property type="entry name" value="PPR_2"/>
    <property type="match status" value="1"/>
</dbReference>
<dbReference type="FunFam" id="1.25.40.10:FF:000227">
    <property type="entry name" value="Pentatricopeptide repeat-containing protein At3g13880"/>
    <property type="match status" value="1"/>
</dbReference>
<evidence type="ECO:0000259" key="4">
    <source>
        <dbReference type="Pfam" id="PF14432"/>
    </source>
</evidence>
<protein>
    <recommendedName>
        <fullName evidence="4">DYW domain-containing protein</fullName>
    </recommendedName>
</protein>
<dbReference type="InterPro" id="IPR046848">
    <property type="entry name" value="E_motif"/>
</dbReference>
<feature type="compositionally biased region" description="Polar residues" evidence="3">
    <location>
        <begin position="757"/>
        <end position="778"/>
    </location>
</feature>
<feature type="repeat" description="PPR" evidence="2">
    <location>
        <begin position="46"/>
        <end position="80"/>
    </location>
</feature>
<dbReference type="InterPro" id="IPR046960">
    <property type="entry name" value="PPR_At4g14850-like_plant"/>
</dbReference>
<dbReference type="InterPro" id="IPR032867">
    <property type="entry name" value="DYW_dom"/>
</dbReference>
<dbReference type="PANTHER" id="PTHR47926:SF385">
    <property type="entry name" value="DYW DOMAIN-CONTAINING PROTEIN"/>
    <property type="match status" value="1"/>
</dbReference>
<reference evidence="5 6" key="1">
    <citation type="journal article" date="2014" name="Agronomy (Basel)">
        <title>A Draft Genome Sequence for Ensete ventricosum, the Drought-Tolerant Tree Against Hunger.</title>
        <authorList>
            <person name="Harrison J."/>
            <person name="Moore K.A."/>
            <person name="Paszkiewicz K."/>
            <person name="Jones T."/>
            <person name="Grant M."/>
            <person name="Ambacheew D."/>
            <person name="Muzemil S."/>
            <person name="Studholme D.J."/>
        </authorList>
    </citation>
    <scope>NUCLEOTIDE SEQUENCE [LARGE SCALE GENOMIC DNA]</scope>
</reference>
<dbReference type="GO" id="GO:0003723">
    <property type="term" value="F:RNA binding"/>
    <property type="evidence" value="ECO:0007669"/>
    <property type="project" value="InterPro"/>
</dbReference>
<dbReference type="Pfam" id="PF20431">
    <property type="entry name" value="E_motif"/>
    <property type="match status" value="1"/>
</dbReference>
<proteinExistence type="predicted"/>